<gene>
    <name evidence="2" type="ORF">GIB67_015977</name>
</gene>
<comment type="caution">
    <text evidence="2">The sequence shown here is derived from an EMBL/GenBank/DDBJ whole genome shotgun (WGS) entry which is preliminary data.</text>
</comment>
<feature type="region of interest" description="Disordered" evidence="1">
    <location>
        <begin position="74"/>
        <end position="103"/>
    </location>
</feature>
<dbReference type="AlphaFoldDB" id="A0A7J7PCY5"/>
<dbReference type="EMBL" id="JACGCM010000004">
    <property type="protein sequence ID" value="KAF6177102.1"/>
    <property type="molecule type" value="Genomic_DNA"/>
</dbReference>
<sequence length="350" mass="40317">MVDSTPRTSTDSPEKLGMEVWEKIIQNVFETNEMEAGRHISSQMESHNSMKSYHQVAREAQAVMKSWADKAELDEDNEAGAETETGANGSEESSEESEHISNEDCTQVLKIQILLPEVENRGARNENTCSTLRRMVNKFSPDLLCIIEPKKFWEKNKDKPIIIAKSPQHITILFEGDFYVVLRHGEKKGGRGINLKATSEFQEMVDANKLMECNFVGSKYTWKNGQMGKDRILCMQGRMLANKDWVDKFSNWRYKVLARTSSNQALLMGWNIGIPKPHNSPLRCCKMWSSHPDFFNFVKSNWEARLNGNPLFRLAKKLKRHKIVVKEWNTQILENTERSIQVIYNSILEL</sequence>
<evidence type="ECO:0000313" key="3">
    <source>
        <dbReference type="Proteomes" id="UP000541444"/>
    </source>
</evidence>
<dbReference type="Proteomes" id="UP000541444">
    <property type="component" value="Unassembled WGS sequence"/>
</dbReference>
<keyword evidence="3" id="KW-1185">Reference proteome</keyword>
<dbReference type="OrthoDB" id="1741802at2759"/>
<name>A0A7J7PCY5_9MAGN</name>
<accession>A0A7J7PCY5</accession>
<dbReference type="PANTHER" id="PTHR33710:SF71">
    <property type="entry name" value="ENDONUCLEASE_EXONUCLEASE_PHOSPHATASE DOMAIN-CONTAINING PROTEIN"/>
    <property type="match status" value="1"/>
</dbReference>
<organism evidence="2 3">
    <name type="scientific">Kingdonia uniflora</name>
    <dbReference type="NCBI Taxonomy" id="39325"/>
    <lineage>
        <taxon>Eukaryota</taxon>
        <taxon>Viridiplantae</taxon>
        <taxon>Streptophyta</taxon>
        <taxon>Embryophyta</taxon>
        <taxon>Tracheophyta</taxon>
        <taxon>Spermatophyta</taxon>
        <taxon>Magnoliopsida</taxon>
        <taxon>Ranunculales</taxon>
        <taxon>Circaeasteraceae</taxon>
        <taxon>Kingdonia</taxon>
    </lineage>
</organism>
<protein>
    <submittedName>
        <fullName evidence="2">Uncharacterized protein</fullName>
    </submittedName>
</protein>
<evidence type="ECO:0000313" key="2">
    <source>
        <dbReference type="EMBL" id="KAF6177102.1"/>
    </source>
</evidence>
<feature type="compositionally biased region" description="Low complexity" evidence="1">
    <location>
        <begin position="82"/>
        <end position="91"/>
    </location>
</feature>
<evidence type="ECO:0000256" key="1">
    <source>
        <dbReference type="SAM" id="MobiDB-lite"/>
    </source>
</evidence>
<proteinExistence type="predicted"/>
<reference evidence="2 3" key="1">
    <citation type="journal article" date="2020" name="IScience">
        <title>Genome Sequencing of the Endangered Kingdonia uniflora (Circaeasteraceae, Ranunculales) Reveals Potential Mechanisms of Evolutionary Specialization.</title>
        <authorList>
            <person name="Sun Y."/>
            <person name="Deng T."/>
            <person name="Zhang A."/>
            <person name="Moore M.J."/>
            <person name="Landis J.B."/>
            <person name="Lin N."/>
            <person name="Zhang H."/>
            <person name="Zhang X."/>
            <person name="Huang J."/>
            <person name="Zhang X."/>
            <person name="Sun H."/>
            <person name="Wang H."/>
        </authorList>
    </citation>
    <scope>NUCLEOTIDE SEQUENCE [LARGE SCALE GENOMIC DNA]</scope>
    <source>
        <strain evidence="2">TB1705</strain>
        <tissue evidence="2">Leaf</tissue>
    </source>
</reference>
<dbReference type="PANTHER" id="PTHR33710">
    <property type="entry name" value="BNAC02G09200D PROTEIN"/>
    <property type="match status" value="1"/>
</dbReference>